<protein>
    <submittedName>
        <fullName evidence="4">GRB2-associated-binding protein 3</fullName>
    </submittedName>
</protein>
<dbReference type="PROSITE" id="PS50003">
    <property type="entry name" value="PH_DOMAIN"/>
    <property type="match status" value="1"/>
</dbReference>
<evidence type="ECO:0000256" key="1">
    <source>
        <dbReference type="ARBA" id="ARBA00029462"/>
    </source>
</evidence>
<feature type="non-terminal residue" evidence="4">
    <location>
        <position position="1"/>
    </location>
</feature>
<feature type="region of interest" description="Disordered" evidence="2">
    <location>
        <begin position="288"/>
        <end position="316"/>
    </location>
</feature>
<dbReference type="EMBL" id="JAGFMF010011477">
    <property type="protein sequence ID" value="KAG8521358.1"/>
    <property type="molecule type" value="Genomic_DNA"/>
</dbReference>
<evidence type="ECO:0000259" key="3">
    <source>
        <dbReference type="PROSITE" id="PS50003"/>
    </source>
</evidence>
<feature type="compositionally biased region" description="Basic and acidic residues" evidence="2">
    <location>
        <begin position="305"/>
        <end position="315"/>
    </location>
</feature>
<dbReference type="PANTHER" id="PTHR45960:SF3">
    <property type="entry name" value="GRB2-ASSOCIATED-BINDING PROTEIN 3"/>
    <property type="match status" value="1"/>
</dbReference>
<dbReference type="GO" id="GO:0035591">
    <property type="term" value="F:signaling adaptor activity"/>
    <property type="evidence" value="ECO:0007669"/>
    <property type="project" value="TreeGrafter"/>
</dbReference>
<evidence type="ECO:0000256" key="2">
    <source>
        <dbReference type="SAM" id="MobiDB-lite"/>
    </source>
</evidence>
<gene>
    <name evidence="4" type="ORF">J0S82_015902</name>
</gene>
<dbReference type="InterPro" id="IPR046355">
    <property type="entry name" value="Gab1-4-like"/>
</dbReference>
<dbReference type="InterPro" id="IPR001849">
    <property type="entry name" value="PH_domain"/>
</dbReference>
<feature type="domain" description="PH" evidence="3">
    <location>
        <begin position="1"/>
        <end position="93"/>
    </location>
</feature>
<feature type="region of interest" description="Disordered" evidence="2">
    <location>
        <begin position="213"/>
        <end position="253"/>
    </location>
</feature>
<evidence type="ECO:0000313" key="5">
    <source>
        <dbReference type="Proteomes" id="UP000700334"/>
    </source>
</evidence>
<dbReference type="Gene3D" id="2.30.29.30">
    <property type="entry name" value="Pleckstrin-homology domain (PH domain)/Phosphotyrosine-binding domain (PTB)"/>
    <property type="match status" value="1"/>
</dbReference>
<reference evidence="4" key="1">
    <citation type="journal article" date="2021" name="Evol. Appl.">
        <title>The genome of the Pyrenean desman and the effects of bottlenecks and inbreeding on the genomic landscape of an endangered species.</title>
        <authorList>
            <person name="Escoda L."/>
            <person name="Castresana J."/>
        </authorList>
    </citation>
    <scope>NUCLEOTIDE SEQUENCE</scope>
    <source>
        <strain evidence="4">IBE-C5619</strain>
    </source>
</reference>
<feature type="compositionally biased region" description="Low complexity" evidence="2">
    <location>
        <begin position="406"/>
        <end position="419"/>
    </location>
</feature>
<dbReference type="SMART" id="SM00233">
    <property type="entry name" value="PH"/>
    <property type="match status" value="1"/>
</dbReference>
<dbReference type="Pfam" id="PF00169">
    <property type="entry name" value="PH"/>
    <property type="match status" value="1"/>
</dbReference>
<comment type="similarity">
    <text evidence="1">Belongs to the GAB family.</text>
</comment>
<proteinExistence type="inferred from homology"/>
<comment type="caution">
    <text evidence="4">The sequence shown here is derived from an EMBL/GenBank/DDBJ whole genome shotgun (WGS) entry which is preliminary data.</text>
</comment>
<keyword evidence="5" id="KW-1185">Reference proteome</keyword>
<dbReference type="GO" id="GO:0007165">
    <property type="term" value="P:signal transduction"/>
    <property type="evidence" value="ECO:0007669"/>
    <property type="project" value="TreeGrafter"/>
</dbReference>
<accession>A0A8J6AHZ7</accession>
<dbReference type="InterPro" id="IPR011993">
    <property type="entry name" value="PH-like_dom_sf"/>
</dbReference>
<dbReference type="AlphaFoldDB" id="A0A8J6AHZ7"/>
<feature type="region of interest" description="Disordered" evidence="2">
    <location>
        <begin position="105"/>
        <end position="149"/>
    </location>
</feature>
<organism evidence="4 5">
    <name type="scientific">Galemys pyrenaicus</name>
    <name type="common">Iberian desman</name>
    <name type="synonym">Pyrenean desman</name>
    <dbReference type="NCBI Taxonomy" id="202257"/>
    <lineage>
        <taxon>Eukaryota</taxon>
        <taxon>Metazoa</taxon>
        <taxon>Chordata</taxon>
        <taxon>Craniata</taxon>
        <taxon>Vertebrata</taxon>
        <taxon>Euteleostomi</taxon>
        <taxon>Mammalia</taxon>
        <taxon>Eutheria</taxon>
        <taxon>Laurasiatheria</taxon>
        <taxon>Eulipotyphla</taxon>
        <taxon>Talpidae</taxon>
        <taxon>Galemys</taxon>
    </lineage>
</organism>
<name>A0A8J6AHZ7_GALPY</name>
<sequence>AWRRRWFVLRRGRMRGDPDVLEYYRSQRASKPIRAIDLRECAVWRHAGPGFVRKEFQNHFVFIVKTAARTFYLVAKTEDEMQRWLRSISQVCNLGHLEAGADSVESLSRTPSSLQPSPASSLHTGQALSPSSPRDDTSTSTVATEETRSESEFLFLPDYLVLSNCETGRPHHASRDSQCSVTVARFSPLSLPSRCDSWSNSDRSLEQTSFDDVFVDSLPPPPSTALAQPHRHTSGTREAPAPRPQAPWLWSSGPPRDCVSTSQVLDPSFNATIQGDQNQGPLRYGVRDLDFLSNTPPPRPPKPSHLSERRPEEQLLRTGGASGFRTIVPRRTSLSGLDSMQAWKADVGDQPLRHRDKRLSLNLPCRFSPTCPTSSSGAEDSYVPMQGTTSSRGPPCTPDEYIPMNSGSLSSPLPALPADLEPPPVNRDLKPQRKLRPPPLDLRGLSTIREHAALSRARTVPGNRSSLLSPERNGFSSARFFASPAPREEEGSYMCMDEHRAASSLMWTKTCGLDYLALDFNSASPAPVQQKLLSEEHRVDYVQVDEQKTQALQSTRQEWTDERQSKAESSGGFQSAPVAIRPRSRQTHGISVGLERRFGGQNLLD</sequence>
<dbReference type="PANTHER" id="PTHR45960">
    <property type="entry name" value="GRB2-ASSOCIATED-BINDING PROTEIN"/>
    <property type="match status" value="1"/>
</dbReference>
<feature type="region of interest" description="Disordered" evidence="2">
    <location>
        <begin position="371"/>
        <end position="442"/>
    </location>
</feature>
<dbReference type="Proteomes" id="UP000700334">
    <property type="component" value="Unassembled WGS sequence"/>
</dbReference>
<feature type="region of interest" description="Disordered" evidence="2">
    <location>
        <begin position="550"/>
        <end position="592"/>
    </location>
</feature>
<feature type="non-terminal residue" evidence="4">
    <location>
        <position position="605"/>
    </location>
</feature>
<dbReference type="OrthoDB" id="360585at2759"/>
<dbReference type="SUPFAM" id="SSF50729">
    <property type="entry name" value="PH domain-like"/>
    <property type="match status" value="1"/>
</dbReference>
<evidence type="ECO:0000313" key="4">
    <source>
        <dbReference type="EMBL" id="KAG8521358.1"/>
    </source>
</evidence>
<feature type="compositionally biased region" description="Low complexity" evidence="2">
    <location>
        <begin position="111"/>
        <end position="122"/>
    </location>
</feature>
<dbReference type="GO" id="GO:0005737">
    <property type="term" value="C:cytoplasm"/>
    <property type="evidence" value="ECO:0007669"/>
    <property type="project" value="TreeGrafter"/>
</dbReference>